<name>A0A9W6YR15_AMBMO</name>
<evidence type="ECO:0000256" key="4">
    <source>
        <dbReference type="ARBA" id="ARBA00022722"/>
    </source>
</evidence>
<evidence type="ECO:0000256" key="1">
    <source>
        <dbReference type="ARBA" id="ARBA00000077"/>
    </source>
</evidence>
<proteinExistence type="inferred from homology"/>
<keyword evidence="7" id="KW-0378">Hydrolase</keyword>
<evidence type="ECO:0000256" key="3">
    <source>
        <dbReference type="ARBA" id="ARBA00012180"/>
    </source>
</evidence>
<keyword evidence="5" id="KW-0479">Metal-binding</keyword>
<dbReference type="Gene3D" id="3.30.420.10">
    <property type="entry name" value="Ribonuclease H-like superfamily/Ribonuclease H"/>
    <property type="match status" value="1"/>
</dbReference>
<dbReference type="Proteomes" id="UP001165063">
    <property type="component" value="Unassembled WGS sequence"/>
</dbReference>
<reference evidence="9" key="1">
    <citation type="submission" date="2023-04" db="EMBL/GenBank/DDBJ databases">
        <title>Ambrosiozyma monospora NBRC 1965.</title>
        <authorList>
            <person name="Ichikawa N."/>
            <person name="Sato H."/>
            <person name="Tonouchi N."/>
        </authorList>
    </citation>
    <scope>NUCLEOTIDE SEQUENCE</scope>
    <source>
        <strain evidence="9">NBRC 1965</strain>
    </source>
</reference>
<dbReference type="Pfam" id="PF01693">
    <property type="entry name" value="Cauli_VI"/>
    <property type="match status" value="1"/>
</dbReference>
<dbReference type="PANTHER" id="PTHR10642:SF26">
    <property type="entry name" value="RIBONUCLEASE H1"/>
    <property type="match status" value="1"/>
</dbReference>
<evidence type="ECO:0000256" key="7">
    <source>
        <dbReference type="ARBA" id="ARBA00022801"/>
    </source>
</evidence>
<dbReference type="InterPro" id="IPR050092">
    <property type="entry name" value="RNase_H"/>
</dbReference>
<evidence type="ECO:0000256" key="5">
    <source>
        <dbReference type="ARBA" id="ARBA00022723"/>
    </source>
</evidence>
<organism evidence="9 10">
    <name type="scientific">Ambrosiozyma monospora</name>
    <name type="common">Yeast</name>
    <name type="synonym">Endomycopsis monosporus</name>
    <dbReference type="NCBI Taxonomy" id="43982"/>
    <lineage>
        <taxon>Eukaryota</taxon>
        <taxon>Fungi</taxon>
        <taxon>Dikarya</taxon>
        <taxon>Ascomycota</taxon>
        <taxon>Saccharomycotina</taxon>
        <taxon>Pichiomycetes</taxon>
        <taxon>Pichiales</taxon>
        <taxon>Pichiaceae</taxon>
        <taxon>Ambrosiozyma</taxon>
    </lineage>
</organism>
<dbReference type="InterPro" id="IPR037056">
    <property type="entry name" value="RNase_H1_N_sf"/>
</dbReference>
<dbReference type="Gene3D" id="3.40.970.10">
    <property type="entry name" value="Ribonuclease H1, N-terminal domain"/>
    <property type="match status" value="1"/>
</dbReference>
<gene>
    <name evidence="9" type="ORF">Amon01_000318000</name>
</gene>
<accession>A0A9W6YR15</accession>
<comment type="caution">
    <text evidence="9">The sequence shown here is derived from an EMBL/GenBank/DDBJ whole genome shotgun (WGS) entry which is preliminary data.</text>
</comment>
<dbReference type="GO" id="GO:0003676">
    <property type="term" value="F:nucleic acid binding"/>
    <property type="evidence" value="ECO:0007669"/>
    <property type="project" value="InterPro"/>
</dbReference>
<dbReference type="Pfam" id="PF00075">
    <property type="entry name" value="RNase_H"/>
    <property type="match status" value="1"/>
</dbReference>
<evidence type="ECO:0000313" key="9">
    <source>
        <dbReference type="EMBL" id="GMG25843.1"/>
    </source>
</evidence>
<keyword evidence="6" id="KW-0255">Endonuclease</keyword>
<dbReference type="GO" id="GO:0043137">
    <property type="term" value="P:DNA replication, removal of RNA primer"/>
    <property type="evidence" value="ECO:0007669"/>
    <property type="project" value="TreeGrafter"/>
</dbReference>
<keyword evidence="4" id="KW-0540">Nuclease</keyword>
<comment type="catalytic activity">
    <reaction evidence="1">
        <text>Endonucleolytic cleavage to 5'-phosphomonoester.</text>
        <dbReference type="EC" id="3.1.26.4"/>
    </reaction>
</comment>
<dbReference type="PROSITE" id="PS50879">
    <property type="entry name" value="RNASE_H_1"/>
    <property type="match status" value="1"/>
</dbReference>
<keyword evidence="10" id="KW-1185">Reference proteome</keyword>
<dbReference type="InterPro" id="IPR011320">
    <property type="entry name" value="RNase_H1_N"/>
</dbReference>
<dbReference type="InterPro" id="IPR036397">
    <property type="entry name" value="RNaseH_sf"/>
</dbReference>
<evidence type="ECO:0000256" key="2">
    <source>
        <dbReference type="ARBA" id="ARBA00005300"/>
    </source>
</evidence>
<dbReference type="AlphaFoldDB" id="A0A9W6YR15"/>
<sequence>MGKKIFYAVVRGRTVGVFDDWNTCFASTKGFSNAHCKKFKSKQAAINYINEHAEPGTVRTATTSTPKLSVATKSSAAAPPSSTTKLVSSVFTPPTIIKTGYVRVVKISTPKSSISSSVSEKLVSDELLRQAYLRKASQPVSAPIKQATVYTDGAAKCNQSKKRRRAGYGVFFGDGDKRNIAAPVLGDHQTNQVAELTAIEKAFDEIIKDAFCVRYTIATDSQYSINCVTKWVHGWKKSGWINSQGKSVINKELIQVIVNKLELVNRLYAKNGWGPVQFKYVKGHAGVHGNEMADQLANKGAAISITQPTSFFITPQPPETELVSNIQNSFTSSPLQATSFNSTSKRFYESHWKEYLIIPSKAREKNTTKWKQFWSIFTKFVNKNPGSYSTFHIFQTGHLFHQLNLQSNETCCFSKQSDFKGTNDRILDECIITGRIWKLIRQGTTHRLHSKHFLLQISRQKIMGKIKPHQHCLKINNHHFYTSSKFHINIPTNATAEQLKKVIQKVVYHYQYPITIINKI</sequence>
<evidence type="ECO:0000256" key="6">
    <source>
        <dbReference type="ARBA" id="ARBA00022759"/>
    </source>
</evidence>
<dbReference type="EMBL" id="BSXU01001293">
    <property type="protein sequence ID" value="GMG25843.1"/>
    <property type="molecule type" value="Genomic_DNA"/>
</dbReference>
<dbReference type="GO" id="GO:0046872">
    <property type="term" value="F:metal ion binding"/>
    <property type="evidence" value="ECO:0007669"/>
    <property type="project" value="UniProtKB-KW"/>
</dbReference>
<dbReference type="InterPro" id="IPR012337">
    <property type="entry name" value="RNaseH-like_sf"/>
</dbReference>
<dbReference type="PANTHER" id="PTHR10642">
    <property type="entry name" value="RIBONUCLEASE H1"/>
    <property type="match status" value="1"/>
</dbReference>
<dbReference type="CDD" id="cd09280">
    <property type="entry name" value="RNase_HI_eukaryote_like"/>
    <property type="match status" value="1"/>
</dbReference>
<dbReference type="InterPro" id="IPR002156">
    <property type="entry name" value="RNaseH_domain"/>
</dbReference>
<comment type="similarity">
    <text evidence="2">Belongs to the RNase H family.</text>
</comment>
<dbReference type="SUPFAM" id="SSF55658">
    <property type="entry name" value="L9 N-domain-like"/>
    <property type="match status" value="1"/>
</dbReference>
<evidence type="ECO:0000259" key="8">
    <source>
        <dbReference type="PROSITE" id="PS50879"/>
    </source>
</evidence>
<dbReference type="EC" id="3.1.26.4" evidence="3"/>
<dbReference type="GO" id="GO:0004523">
    <property type="term" value="F:RNA-DNA hybrid ribonuclease activity"/>
    <property type="evidence" value="ECO:0007669"/>
    <property type="project" value="UniProtKB-EC"/>
</dbReference>
<dbReference type="OrthoDB" id="407198at2759"/>
<evidence type="ECO:0000313" key="10">
    <source>
        <dbReference type="Proteomes" id="UP001165063"/>
    </source>
</evidence>
<dbReference type="SUPFAM" id="SSF53098">
    <property type="entry name" value="Ribonuclease H-like"/>
    <property type="match status" value="1"/>
</dbReference>
<feature type="domain" description="RNase H type-1" evidence="8">
    <location>
        <begin position="143"/>
        <end position="302"/>
    </location>
</feature>
<dbReference type="InterPro" id="IPR009027">
    <property type="entry name" value="Ribosomal_bL9/RNase_H1_N"/>
</dbReference>
<protein>
    <recommendedName>
        <fullName evidence="3">ribonuclease H</fullName>
        <ecNumber evidence="3">3.1.26.4</ecNumber>
    </recommendedName>
</protein>